<feature type="transmembrane region" description="Helical" evidence="1">
    <location>
        <begin position="145"/>
        <end position="171"/>
    </location>
</feature>
<gene>
    <name evidence="2" type="ORF">GCM10009810_17630</name>
</gene>
<proteinExistence type="predicted"/>
<evidence type="ECO:0000313" key="2">
    <source>
        <dbReference type="EMBL" id="GAA1758559.1"/>
    </source>
</evidence>
<feature type="transmembrane region" description="Helical" evidence="1">
    <location>
        <begin position="50"/>
        <end position="72"/>
    </location>
</feature>
<sequence>MITTLLAAISLSATNAVPVAFAYGIGSAFIPVLNAEVFVAAAVAAMRHAWWWPVIALALGQTLGKCLMFLGARRGATWFQGRERRREGPAEPGPWRTRIALWSRLMLELLDRPVQGFAAVLLAASVGIPPLAVVSVVAGTRKLPFPIFLLACAIGRVGRFMTIAWPVAAALT</sequence>
<protein>
    <submittedName>
        <fullName evidence="2">Uncharacterized protein</fullName>
    </submittedName>
</protein>
<evidence type="ECO:0000256" key="1">
    <source>
        <dbReference type="SAM" id="Phobius"/>
    </source>
</evidence>
<keyword evidence="1" id="KW-0812">Transmembrane</keyword>
<evidence type="ECO:0000313" key="3">
    <source>
        <dbReference type="Proteomes" id="UP001501475"/>
    </source>
</evidence>
<dbReference type="RefSeq" id="WP_344064955.1">
    <property type="nucleotide sequence ID" value="NZ_BAAAPN010000045.1"/>
</dbReference>
<comment type="caution">
    <text evidence="2">The sequence shown here is derived from an EMBL/GenBank/DDBJ whole genome shotgun (WGS) entry which is preliminary data.</text>
</comment>
<keyword evidence="3" id="KW-1185">Reference proteome</keyword>
<keyword evidence="1" id="KW-0472">Membrane</keyword>
<dbReference type="Proteomes" id="UP001501475">
    <property type="component" value="Unassembled WGS sequence"/>
</dbReference>
<reference evidence="2 3" key="1">
    <citation type="journal article" date="2019" name="Int. J. Syst. Evol. Microbiol.">
        <title>The Global Catalogue of Microorganisms (GCM) 10K type strain sequencing project: providing services to taxonomists for standard genome sequencing and annotation.</title>
        <authorList>
            <consortium name="The Broad Institute Genomics Platform"/>
            <consortium name="The Broad Institute Genome Sequencing Center for Infectious Disease"/>
            <person name="Wu L."/>
            <person name="Ma J."/>
        </authorList>
    </citation>
    <scope>NUCLEOTIDE SEQUENCE [LARGE SCALE GENOMIC DNA]</scope>
    <source>
        <strain evidence="2 3">JCM 15591</strain>
    </source>
</reference>
<organism evidence="2 3">
    <name type="scientific">Nostocoides vanveenii</name>
    <dbReference type="NCBI Taxonomy" id="330835"/>
    <lineage>
        <taxon>Bacteria</taxon>
        <taxon>Bacillati</taxon>
        <taxon>Actinomycetota</taxon>
        <taxon>Actinomycetes</taxon>
        <taxon>Micrococcales</taxon>
        <taxon>Intrasporangiaceae</taxon>
        <taxon>Nostocoides</taxon>
    </lineage>
</organism>
<feature type="transmembrane region" description="Helical" evidence="1">
    <location>
        <begin position="114"/>
        <end position="139"/>
    </location>
</feature>
<accession>A0ABN2KKH4</accession>
<keyword evidence="1" id="KW-1133">Transmembrane helix</keyword>
<name>A0ABN2KKH4_9MICO</name>
<dbReference type="EMBL" id="BAAAPN010000045">
    <property type="protein sequence ID" value="GAA1758559.1"/>
    <property type="molecule type" value="Genomic_DNA"/>
</dbReference>